<evidence type="ECO:0000256" key="6">
    <source>
        <dbReference type="ARBA" id="ARBA00025747"/>
    </source>
</evidence>
<dbReference type="VEuPathDB" id="FungiDB:RhiirFUN_018248"/>
<feature type="domain" description="XLF-like N-terminal" evidence="9">
    <location>
        <begin position="16"/>
        <end position="127"/>
    </location>
</feature>
<reference evidence="10 11" key="2">
    <citation type="submission" date="2017-10" db="EMBL/GenBank/DDBJ databases">
        <title>Genome analyses suggest a sexual origin of heterokaryosis in a supposedly ancient asexual fungus.</title>
        <authorList>
            <person name="Corradi N."/>
            <person name="Sedzielewska K."/>
            <person name="Noel J."/>
            <person name="Charron P."/>
            <person name="Farinelli L."/>
            <person name="Marton T."/>
            <person name="Kruger M."/>
            <person name="Pelin A."/>
            <person name="Brachmann A."/>
            <person name="Corradi N."/>
        </authorList>
    </citation>
    <scope>NUCLEOTIDE SEQUENCE [LARGE SCALE GENOMIC DNA]</scope>
    <source>
        <strain evidence="10 11">A1</strain>
    </source>
</reference>
<keyword evidence="4" id="KW-0234">DNA repair</keyword>
<dbReference type="OrthoDB" id="2155935at2759"/>
<accession>A0A2I1DR96</accession>
<organism evidence="10 11">
    <name type="scientific">Rhizophagus irregularis</name>
    <dbReference type="NCBI Taxonomy" id="588596"/>
    <lineage>
        <taxon>Eukaryota</taxon>
        <taxon>Fungi</taxon>
        <taxon>Fungi incertae sedis</taxon>
        <taxon>Mucoromycota</taxon>
        <taxon>Glomeromycotina</taxon>
        <taxon>Glomeromycetes</taxon>
        <taxon>Glomerales</taxon>
        <taxon>Glomeraceae</taxon>
        <taxon>Rhizophagus</taxon>
    </lineage>
</organism>
<evidence type="ECO:0000259" key="9">
    <source>
        <dbReference type="Pfam" id="PF09302"/>
    </source>
</evidence>
<dbReference type="GO" id="GO:0032807">
    <property type="term" value="C:DNA ligase IV complex"/>
    <property type="evidence" value="ECO:0007669"/>
    <property type="project" value="TreeGrafter"/>
</dbReference>
<proteinExistence type="inferred from homology"/>
<dbReference type="GO" id="GO:0045027">
    <property type="term" value="F:DNA end binding"/>
    <property type="evidence" value="ECO:0007669"/>
    <property type="project" value="TreeGrafter"/>
</dbReference>
<evidence type="ECO:0000256" key="2">
    <source>
        <dbReference type="ARBA" id="ARBA00022763"/>
    </source>
</evidence>
<evidence type="ECO:0000313" key="10">
    <source>
        <dbReference type="EMBL" id="PKC74084.1"/>
    </source>
</evidence>
<dbReference type="CDD" id="cd22285">
    <property type="entry name" value="HD_XLF_N"/>
    <property type="match status" value="1"/>
</dbReference>
<dbReference type="VEuPathDB" id="FungiDB:RhiirA1_409694"/>
<dbReference type="PANTHER" id="PTHR32235:SF1">
    <property type="entry name" value="NON-HOMOLOGOUS END-JOINING FACTOR 1"/>
    <property type="match status" value="1"/>
</dbReference>
<reference evidence="10 11" key="1">
    <citation type="submission" date="2017-10" db="EMBL/GenBank/DDBJ databases">
        <title>Extensive intraspecific genome diversity in a model arbuscular mycorrhizal fungus.</title>
        <authorList>
            <person name="Chen E.C.H."/>
            <person name="Morin E."/>
            <person name="Baudet D."/>
            <person name="Noel J."/>
            <person name="Ndikumana S."/>
            <person name="Charron P."/>
            <person name="St-Onge C."/>
            <person name="Giorgi J."/>
            <person name="Grigoriev I.V."/>
            <person name="Roux C."/>
            <person name="Martin F.M."/>
            <person name="Corradi N."/>
        </authorList>
    </citation>
    <scope>NUCLEOTIDE SEQUENCE [LARGE SCALE GENOMIC DNA]</scope>
    <source>
        <strain evidence="10 11">A1</strain>
    </source>
</reference>
<evidence type="ECO:0000256" key="3">
    <source>
        <dbReference type="ARBA" id="ARBA00023125"/>
    </source>
</evidence>
<dbReference type="Proteomes" id="UP000232688">
    <property type="component" value="Unassembled WGS sequence"/>
</dbReference>
<evidence type="ECO:0000256" key="8">
    <source>
        <dbReference type="SAM" id="MobiDB-lite"/>
    </source>
</evidence>
<protein>
    <recommendedName>
        <fullName evidence="7">Non-homologous end-joining factor 1</fullName>
    </recommendedName>
</protein>
<dbReference type="InterPro" id="IPR038051">
    <property type="entry name" value="XRCC4-like_N_sf"/>
</dbReference>
<dbReference type="InterPro" id="IPR052287">
    <property type="entry name" value="NHEJ_factor"/>
</dbReference>
<evidence type="ECO:0000256" key="4">
    <source>
        <dbReference type="ARBA" id="ARBA00023204"/>
    </source>
</evidence>
<dbReference type="EMBL" id="LLXH01000064">
    <property type="protein sequence ID" value="PKC74084.1"/>
    <property type="molecule type" value="Genomic_DNA"/>
</dbReference>
<dbReference type="PANTHER" id="PTHR32235">
    <property type="entry name" value="NON-HOMOLOGOUS END-JOINING FACTOR 1"/>
    <property type="match status" value="1"/>
</dbReference>
<keyword evidence="5" id="KW-0539">Nucleus</keyword>
<dbReference type="Pfam" id="PF09302">
    <property type="entry name" value="XLF"/>
    <property type="match status" value="1"/>
</dbReference>
<evidence type="ECO:0000256" key="1">
    <source>
        <dbReference type="ARBA" id="ARBA00004123"/>
    </source>
</evidence>
<keyword evidence="3" id="KW-0238">DNA-binding</keyword>
<dbReference type="GO" id="GO:0006303">
    <property type="term" value="P:double-strand break repair via nonhomologous end joining"/>
    <property type="evidence" value="ECO:0007669"/>
    <property type="project" value="UniProtKB-ARBA"/>
</dbReference>
<dbReference type="AlphaFoldDB" id="A0A2I1DR96"/>
<dbReference type="VEuPathDB" id="FungiDB:FUN_000859"/>
<comment type="subcellular location">
    <subcellularLocation>
        <location evidence="1">Nucleus</location>
    </subcellularLocation>
</comment>
<sequence>MTFTKLQNETLRSSTWVPLIAYVNDSTETFLVKSIFTEKSYLVMFTDLRYVWFEELFDDEIKKRFQELKVSLEQERLSEYIQFLSEYLIPQRPDITHKVTKNNDDSFLFESKRNIGPMELNWKFNCELIPTSLPINSSNSNEQQLDGASVLYTHFILPQILITSAYNKQIETLHNIIKSKEDEFNETVRLMSLVRLQSTGKSNKDTHTDLTPFDPNTSYDEIGKVIQNLEVTDLQTSFDICKDPTLSKLFKTATERVIPPVSEKNVKLPATVSYSSGAPSITELAELTSQMPTVNLPSLSDSQLSKMFTPQVLSLEDNDNNPSQASTIELPAIDSFHSTQSNEELARAQAEDRKAEEAKAKELEKRKRLKDLAAKQAEKPAKKRKKVM</sequence>
<evidence type="ECO:0000313" key="11">
    <source>
        <dbReference type="Proteomes" id="UP000232688"/>
    </source>
</evidence>
<comment type="similarity">
    <text evidence="6">Belongs to the XRCC4-XLF family. XLF subfamily.</text>
</comment>
<dbReference type="InterPro" id="IPR015381">
    <property type="entry name" value="XLF-like_N"/>
</dbReference>
<comment type="caution">
    <text evidence="10">The sequence shown here is derived from an EMBL/GenBank/DDBJ whole genome shotgun (WGS) entry which is preliminary data.</text>
</comment>
<gene>
    <name evidence="10" type="ORF">RhiirA1_409694</name>
</gene>
<evidence type="ECO:0000256" key="7">
    <source>
        <dbReference type="ARBA" id="ARBA00044529"/>
    </source>
</evidence>
<feature type="compositionally biased region" description="Basic and acidic residues" evidence="8">
    <location>
        <begin position="344"/>
        <end position="380"/>
    </location>
</feature>
<keyword evidence="2" id="KW-0227">DNA damage</keyword>
<dbReference type="Gene3D" id="2.170.210.10">
    <property type="entry name" value="DNA double-strand break repair and VJ recombination XRCC4, N-terminal"/>
    <property type="match status" value="1"/>
</dbReference>
<evidence type="ECO:0000256" key="5">
    <source>
        <dbReference type="ARBA" id="ARBA00023242"/>
    </source>
</evidence>
<feature type="region of interest" description="Disordered" evidence="8">
    <location>
        <begin position="339"/>
        <end position="388"/>
    </location>
</feature>
<name>A0A2I1DR96_9GLOM</name>